<sequence>MRTHTSVGVLVAAGGLALGLMTAPACAAPHATAFTSPATVQLAGGGWNIKDAMNVADSGAEAEQDDGLHVGGVGRWREDPR</sequence>
<name>A0A9X8N1S3_9ACTN</name>
<proteinExistence type="predicted"/>
<dbReference type="AlphaFoldDB" id="A0A9X8N1S3"/>
<organism evidence="3 4">
    <name type="scientific">Streptomyces yunnanensis</name>
    <dbReference type="NCBI Taxonomy" id="156453"/>
    <lineage>
        <taxon>Bacteria</taxon>
        <taxon>Bacillati</taxon>
        <taxon>Actinomycetota</taxon>
        <taxon>Actinomycetes</taxon>
        <taxon>Kitasatosporales</taxon>
        <taxon>Streptomycetaceae</taxon>
        <taxon>Streptomyces</taxon>
    </lineage>
</organism>
<reference evidence="4" key="1">
    <citation type="submission" date="2016-11" db="EMBL/GenBank/DDBJ databases">
        <authorList>
            <person name="Jaros S."/>
            <person name="Januszkiewicz K."/>
            <person name="Wedrychowicz H."/>
        </authorList>
    </citation>
    <scope>NUCLEOTIDE SEQUENCE [LARGE SCALE GENOMIC DNA]</scope>
    <source>
        <strain evidence="4">CGMCC 4.3555</strain>
    </source>
</reference>
<feature type="signal peptide" evidence="2">
    <location>
        <begin position="1"/>
        <end position="27"/>
    </location>
</feature>
<feature type="chain" id="PRO_5040933636" evidence="2">
    <location>
        <begin position="28"/>
        <end position="81"/>
    </location>
</feature>
<dbReference type="EMBL" id="FRBK01000013">
    <property type="protein sequence ID" value="SHM67214.1"/>
    <property type="molecule type" value="Genomic_DNA"/>
</dbReference>
<accession>A0A9X8N1S3</accession>
<gene>
    <name evidence="3" type="ORF">SAMN05216268_11317</name>
</gene>
<dbReference type="Proteomes" id="UP000184388">
    <property type="component" value="Unassembled WGS sequence"/>
</dbReference>
<feature type="region of interest" description="Disordered" evidence="1">
    <location>
        <begin position="58"/>
        <end position="81"/>
    </location>
</feature>
<evidence type="ECO:0000256" key="2">
    <source>
        <dbReference type="SAM" id="SignalP"/>
    </source>
</evidence>
<evidence type="ECO:0000256" key="1">
    <source>
        <dbReference type="SAM" id="MobiDB-lite"/>
    </source>
</evidence>
<evidence type="ECO:0000313" key="3">
    <source>
        <dbReference type="EMBL" id="SHM67214.1"/>
    </source>
</evidence>
<dbReference type="RefSeq" id="WP_143179678.1">
    <property type="nucleotide sequence ID" value="NZ_FRBK01000013.1"/>
</dbReference>
<comment type="caution">
    <text evidence="3">The sequence shown here is derived from an EMBL/GenBank/DDBJ whole genome shotgun (WGS) entry which is preliminary data.</text>
</comment>
<evidence type="ECO:0000313" key="4">
    <source>
        <dbReference type="Proteomes" id="UP000184388"/>
    </source>
</evidence>
<protein>
    <submittedName>
        <fullName evidence="3">Uncharacterized protein</fullName>
    </submittedName>
</protein>
<keyword evidence="2" id="KW-0732">Signal</keyword>